<evidence type="ECO:0000313" key="1">
    <source>
        <dbReference type="EMBL" id="EHQ05888.1"/>
    </source>
</evidence>
<keyword evidence="2" id="KW-1185">Reference proteome</keyword>
<dbReference type="STRING" id="183.GCA_002009735_01787"/>
<dbReference type="AlphaFoldDB" id="H2CHP3"/>
<dbReference type="HOGENOM" id="CLU_1298507_0_0_12"/>
<accession>H2CHP3</accession>
<gene>
    <name evidence="1" type="ORF">Lepil_1194</name>
</gene>
<protein>
    <submittedName>
        <fullName evidence="1">Uncharacterized protein</fullName>
    </submittedName>
</protein>
<sequence>MKILERIPLTEKKRLFFPCKKRRRPLRESMRIGLLALLLLPGFSPLLSAPAAQIERIRTLYQEQSRAIAKTIELARAGEPGELYANDLIFNTYDGSWRAVGTYRKSVTFWYADDPTISEEGASVLRRVTVTTVSAARSYYEEFVFDGGEPVFYFRRTDSERPYELRCYWHQKKPIRLIEDGKTNDRPSGSKVTAQYDEAMRYRELFLKSMEL</sequence>
<name>H2CHP3_9LEPT</name>
<dbReference type="EMBL" id="JH597773">
    <property type="protein sequence ID" value="EHQ05888.1"/>
    <property type="molecule type" value="Genomic_DNA"/>
</dbReference>
<organism evidence="1 2">
    <name type="scientific">Leptonema illini DSM 21528</name>
    <dbReference type="NCBI Taxonomy" id="929563"/>
    <lineage>
        <taxon>Bacteria</taxon>
        <taxon>Pseudomonadati</taxon>
        <taxon>Spirochaetota</taxon>
        <taxon>Spirochaetia</taxon>
        <taxon>Leptospirales</taxon>
        <taxon>Leptospiraceae</taxon>
        <taxon>Leptonema</taxon>
    </lineage>
</organism>
<evidence type="ECO:0000313" key="2">
    <source>
        <dbReference type="Proteomes" id="UP000005737"/>
    </source>
</evidence>
<reference evidence="1 2" key="1">
    <citation type="submission" date="2011-10" db="EMBL/GenBank/DDBJ databases">
        <title>The Improved High-Quality Draft genome of Leptonema illini DSM 21528.</title>
        <authorList>
            <consortium name="US DOE Joint Genome Institute (JGI-PGF)"/>
            <person name="Lucas S."/>
            <person name="Copeland A."/>
            <person name="Lapidus A."/>
            <person name="Glavina del Rio T."/>
            <person name="Dalin E."/>
            <person name="Tice H."/>
            <person name="Bruce D."/>
            <person name="Goodwin L."/>
            <person name="Pitluck S."/>
            <person name="Peters L."/>
            <person name="Mikhailova N."/>
            <person name="Held B."/>
            <person name="Kyrpides N."/>
            <person name="Mavromatis K."/>
            <person name="Ivanova N."/>
            <person name="Markowitz V."/>
            <person name="Cheng J.-F."/>
            <person name="Hugenholtz P."/>
            <person name="Woyke T."/>
            <person name="Wu D."/>
            <person name="Gronow S."/>
            <person name="Wellnitz S."/>
            <person name="Brambilla E.-M."/>
            <person name="Klenk H.-P."/>
            <person name="Eisen J.A."/>
        </authorList>
    </citation>
    <scope>NUCLEOTIDE SEQUENCE [LARGE SCALE GENOMIC DNA]</scope>
    <source>
        <strain evidence="1 2">DSM 21528</strain>
    </source>
</reference>
<proteinExistence type="predicted"/>
<dbReference type="Proteomes" id="UP000005737">
    <property type="component" value="Unassembled WGS sequence"/>
</dbReference>